<dbReference type="PROSITE" id="PS51898">
    <property type="entry name" value="TYR_RECOMBINASE"/>
    <property type="match status" value="1"/>
</dbReference>
<evidence type="ECO:0000313" key="8">
    <source>
        <dbReference type="EMBL" id="EAS48524.1"/>
    </source>
</evidence>
<evidence type="ECO:0000259" key="6">
    <source>
        <dbReference type="PROSITE" id="PS51898"/>
    </source>
</evidence>
<dbReference type="PANTHER" id="PTHR30349:SF41">
    <property type="entry name" value="INTEGRASE_RECOMBINASE PROTEIN MJ0367-RELATED"/>
    <property type="match status" value="1"/>
</dbReference>
<dbReference type="InterPro" id="IPR044068">
    <property type="entry name" value="CB"/>
</dbReference>
<dbReference type="InterPro" id="IPR002104">
    <property type="entry name" value="Integrase_catalytic"/>
</dbReference>
<dbReference type="SUPFAM" id="SSF56349">
    <property type="entry name" value="DNA breaking-rejoining enzymes"/>
    <property type="match status" value="1"/>
</dbReference>
<comment type="similarity">
    <text evidence="1">Belongs to the 'phage' integrase family.</text>
</comment>
<evidence type="ECO:0000256" key="2">
    <source>
        <dbReference type="ARBA" id="ARBA00022908"/>
    </source>
</evidence>
<keyword evidence="2" id="KW-0229">DNA integration</keyword>
<dbReference type="InterPro" id="IPR011010">
    <property type="entry name" value="DNA_brk_join_enz"/>
</dbReference>
<keyword evidence="4" id="KW-0233">DNA recombination</keyword>
<evidence type="ECO:0000256" key="4">
    <source>
        <dbReference type="ARBA" id="ARBA00023172"/>
    </source>
</evidence>
<dbReference type="HOGENOM" id="CLU_022238_3_0_5"/>
<keyword evidence="9" id="KW-1185">Reference proteome</keyword>
<dbReference type="GO" id="GO:0003677">
    <property type="term" value="F:DNA binding"/>
    <property type="evidence" value="ECO:0007669"/>
    <property type="project" value="UniProtKB-UniRule"/>
</dbReference>
<accession>Q1YE75</accession>
<dbReference type="Gene3D" id="1.10.150.130">
    <property type="match status" value="1"/>
</dbReference>
<evidence type="ECO:0000313" key="9">
    <source>
        <dbReference type="Proteomes" id="UP000000321"/>
    </source>
</evidence>
<name>Q1YE75_AURMS</name>
<evidence type="ECO:0000256" key="5">
    <source>
        <dbReference type="PROSITE-ProRule" id="PRU01248"/>
    </source>
</evidence>
<sequence length="591" mass="66645">MRACVVHKCGTQARHSMARQNGIKLRGSTYWLRVRVPDALREVVGKGEVRRSLRTGDYKEACSFARLERVTLDAEWDALRRKAGLDKKQPLRKGDVLQLVANWFVQRSDPSAIEQQAGEADAPTTYDAAIRELQEAASWDLMAPQLFGDAQELLDENGLEADENEPAFLCLQETLHAGHLELERRRVLRDFPSAPIALDPYFSTPQSAQLHLVAKTRLSTLIENFQADLSRPQLRGKTLAKRQAQWRMLEAFFGSETLVSDISREKVRAFMRFLERYPSNASKHFPGLDPLRVVELTKAHGLPKLSPETANGYLRQLGALTRFALHEGIISSDPAAGLLFRRSKIAAKDRRFPFTGDDLQRIFAAPLYRGCKNDGAGYSRPGPHIVRRGRFWVPLISLYTGMRLNEICQLTLDDFAVVDGTDVILIRSSDDEKKRVKTEAGQRFVPVHPELRAIGLLKHVEQQRATRPANAPVFPELPLGSTEYRSNLFSKFFARFLQHVGIDDRRKVFHSFRHTYRDALREADISAERVRALGGWTSGRTEETYGSGLRPATLAREIEKISYPAIDLSALWIEDCTNLATSRRSGKSSGS</sequence>
<dbReference type="EMBL" id="AAPJ01000009">
    <property type="protein sequence ID" value="EAS48524.1"/>
    <property type="molecule type" value="Genomic_DNA"/>
</dbReference>
<reference evidence="8 9" key="1">
    <citation type="journal article" date="2008" name="Appl. Environ. Microbiol.">
        <title>Genomic insights into Mn(II) oxidation by the marine alphaproteobacterium Aurantimonas sp. strain SI85-9A1.</title>
        <authorList>
            <person name="Dick G.J."/>
            <person name="Podell S."/>
            <person name="Johnson H.A."/>
            <person name="Rivera-Espinoza Y."/>
            <person name="Bernier-Latmani R."/>
            <person name="McCarthy J.K."/>
            <person name="Torpey J.W."/>
            <person name="Clement B.G."/>
            <person name="Gaasterland T."/>
            <person name="Tebo B.M."/>
        </authorList>
    </citation>
    <scope>NUCLEOTIDE SEQUENCE [LARGE SCALE GENOMIC DNA]</scope>
    <source>
        <strain evidence="8 9">SI85-9A1</strain>
    </source>
</reference>
<dbReference type="AlphaFoldDB" id="Q1YE75"/>
<comment type="caution">
    <text evidence="8">The sequence shown here is derived from an EMBL/GenBank/DDBJ whole genome shotgun (WGS) entry which is preliminary data.</text>
</comment>
<dbReference type="Proteomes" id="UP000000321">
    <property type="component" value="Unassembled WGS sequence"/>
</dbReference>
<dbReference type="PANTHER" id="PTHR30349">
    <property type="entry name" value="PHAGE INTEGRASE-RELATED"/>
    <property type="match status" value="1"/>
</dbReference>
<feature type="domain" description="Core-binding (CB)" evidence="7">
    <location>
        <begin position="216"/>
        <end position="325"/>
    </location>
</feature>
<evidence type="ECO:0000256" key="3">
    <source>
        <dbReference type="ARBA" id="ARBA00023125"/>
    </source>
</evidence>
<dbReference type="Pfam" id="PF00589">
    <property type="entry name" value="Phage_integrase"/>
    <property type="match status" value="1"/>
</dbReference>
<dbReference type="PROSITE" id="PS51900">
    <property type="entry name" value="CB"/>
    <property type="match status" value="1"/>
</dbReference>
<gene>
    <name evidence="8" type="ORF">SI859A1_03542</name>
</gene>
<feature type="domain" description="Tyr recombinase" evidence="6">
    <location>
        <begin position="349"/>
        <end position="559"/>
    </location>
</feature>
<dbReference type="InterPro" id="IPR050090">
    <property type="entry name" value="Tyrosine_recombinase_XerCD"/>
</dbReference>
<dbReference type="InterPro" id="IPR013762">
    <property type="entry name" value="Integrase-like_cat_sf"/>
</dbReference>
<evidence type="ECO:0000256" key="1">
    <source>
        <dbReference type="ARBA" id="ARBA00008857"/>
    </source>
</evidence>
<dbReference type="InterPro" id="IPR010998">
    <property type="entry name" value="Integrase_recombinase_N"/>
</dbReference>
<evidence type="ECO:0000259" key="7">
    <source>
        <dbReference type="PROSITE" id="PS51900"/>
    </source>
</evidence>
<protein>
    <submittedName>
        <fullName evidence="8">Putative integrase</fullName>
    </submittedName>
</protein>
<organism evidence="8 9">
    <name type="scientific">Aurantimonas manganoxydans (strain ATCC BAA-1229 / DSM 21871 / SI85-9A1)</name>
    <dbReference type="NCBI Taxonomy" id="287752"/>
    <lineage>
        <taxon>Bacteria</taxon>
        <taxon>Pseudomonadati</taxon>
        <taxon>Pseudomonadota</taxon>
        <taxon>Alphaproteobacteria</taxon>
        <taxon>Hyphomicrobiales</taxon>
        <taxon>Aurantimonadaceae</taxon>
        <taxon>Aurantimonas</taxon>
    </lineage>
</organism>
<dbReference type="BioCyc" id="AURANTIMONAS:SI859A1_03542-MONOMER"/>
<dbReference type="Pfam" id="PF20172">
    <property type="entry name" value="DUF6538"/>
    <property type="match status" value="1"/>
</dbReference>
<dbReference type="GO" id="GO:0015074">
    <property type="term" value="P:DNA integration"/>
    <property type="evidence" value="ECO:0007669"/>
    <property type="project" value="UniProtKB-KW"/>
</dbReference>
<dbReference type="GO" id="GO:0006310">
    <property type="term" value="P:DNA recombination"/>
    <property type="evidence" value="ECO:0007669"/>
    <property type="project" value="UniProtKB-KW"/>
</dbReference>
<dbReference type="Gene3D" id="1.10.443.10">
    <property type="entry name" value="Intergrase catalytic core"/>
    <property type="match status" value="1"/>
</dbReference>
<proteinExistence type="inferred from homology"/>
<dbReference type="CDD" id="cd01184">
    <property type="entry name" value="INT_C_like_1"/>
    <property type="match status" value="1"/>
</dbReference>
<keyword evidence="3 5" id="KW-0238">DNA-binding</keyword>
<dbReference type="InterPro" id="IPR046668">
    <property type="entry name" value="DUF6538"/>
</dbReference>